<dbReference type="PANTHER" id="PTHR47738:SF2">
    <property type="entry name" value="PTS SYSTEM FRUCTOSE-LIKE EIIA COMPONENT"/>
    <property type="match status" value="1"/>
</dbReference>
<dbReference type="AlphaFoldDB" id="A0A510JBJ6"/>
<evidence type="ECO:0000256" key="1">
    <source>
        <dbReference type="ARBA" id="ARBA00004496"/>
    </source>
</evidence>
<dbReference type="GO" id="GO:0009401">
    <property type="term" value="P:phosphoenolpyruvate-dependent sugar phosphotransferase system"/>
    <property type="evidence" value="ECO:0007669"/>
    <property type="project" value="UniProtKB-KW"/>
</dbReference>
<evidence type="ECO:0000256" key="2">
    <source>
        <dbReference type="ARBA" id="ARBA00022448"/>
    </source>
</evidence>
<dbReference type="PANTHER" id="PTHR47738">
    <property type="entry name" value="PTS SYSTEM FRUCTOSE-LIKE EIIA COMPONENT-RELATED"/>
    <property type="match status" value="1"/>
</dbReference>
<dbReference type="SUPFAM" id="SSF55804">
    <property type="entry name" value="Phoshotransferase/anion transport protein"/>
    <property type="match status" value="1"/>
</dbReference>
<dbReference type="PROSITE" id="PS00372">
    <property type="entry name" value="PTS_EIIA_TYPE_2_HIS"/>
    <property type="match status" value="1"/>
</dbReference>
<dbReference type="CDD" id="cd00211">
    <property type="entry name" value="PTS_IIA_fru"/>
    <property type="match status" value="1"/>
</dbReference>
<name>A0A510JBJ6_9FUSO</name>
<keyword evidence="2" id="KW-0813">Transport</keyword>
<keyword evidence="6" id="KW-0598">Phosphotransferase system</keyword>
<dbReference type="FunFam" id="3.40.930.10:FF:000009">
    <property type="entry name" value="PTS system, fructose specific IIABC component"/>
    <property type="match status" value="1"/>
</dbReference>
<dbReference type="RefSeq" id="WP_026737898.1">
    <property type="nucleotide sequence ID" value="NZ_AP019822.1"/>
</dbReference>
<evidence type="ECO:0000256" key="6">
    <source>
        <dbReference type="ARBA" id="ARBA00022683"/>
    </source>
</evidence>
<dbReference type="GO" id="GO:0016020">
    <property type="term" value="C:membrane"/>
    <property type="evidence" value="ECO:0007669"/>
    <property type="project" value="InterPro"/>
</dbReference>
<keyword evidence="5 7" id="KW-0808">Transferase</keyword>
<accession>A0A510JBJ6</accession>
<dbReference type="OrthoDB" id="95460at2"/>
<keyword evidence="7" id="KW-0670">Pyruvate</keyword>
<dbReference type="NCBIfam" id="TIGR00848">
    <property type="entry name" value="fruA"/>
    <property type="match status" value="1"/>
</dbReference>
<dbReference type="InterPro" id="IPR051541">
    <property type="entry name" value="PTS_SugarTrans_NitroReg"/>
</dbReference>
<sequence>MLSGKKVAEYIKAETVELDLKSKNKNAVIKELFENIKKSGQVRNEELALEDLYARENMGSTGIGKNVAVPHAKTDAVDELTVTIGISRNGIEYEAIDDENVNIFFMFLCPKDQAQEYLRILARISRLVKEDKFRESLMKAKTQEEIVEIIRKEEN</sequence>
<proteinExistence type="predicted"/>
<dbReference type="PROSITE" id="PS51094">
    <property type="entry name" value="PTS_EIIA_TYPE_2"/>
    <property type="match status" value="1"/>
</dbReference>
<dbReference type="EMBL" id="AP019822">
    <property type="protein sequence ID" value="BBM36662.1"/>
    <property type="molecule type" value="Genomic_DNA"/>
</dbReference>
<comment type="subcellular location">
    <subcellularLocation>
        <location evidence="1">Cytoplasm</location>
    </subcellularLocation>
</comment>
<gene>
    <name evidence="7" type="ORF">JCM16774_1606</name>
</gene>
<dbReference type="Pfam" id="PF00359">
    <property type="entry name" value="PTS_EIIA_2"/>
    <property type="match status" value="1"/>
</dbReference>
<evidence type="ECO:0000256" key="3">
    <source>
        <dbReference type="ARBA" id="ARBA00022553"/>
    </source>
</evidence>
<dbReference type="InterPro" id="IPR004715">
    <property type="entry name" value="PTS_IIA_fruc"/>
</dbReference>
<evidence type="ECO:0000256" key="5">
    <source>
        <dbReference type="ARBA" id="ARBA00022679"/>
    </source>
</evidence>
<keyword evidence="3" id="KW-0597">Phosphoprotein</keyword>
<dbReference type="Gene3D" id="3.40.930.10">
    <property type="entry name" value="Mannitol-specific EII, Chain A"/>
    <property type="match status" value="1"/>
</dbReference>
<evidence type="ECO:0000256" key="4">
    <source>
        <dbReference type="ARBA" id="ARBA00022597"/>
    </source>
</evidence>
<dbReference type="STRING" id="714315.GCA_000516535_01613"/>
<evidence type="ECO:0000313" key="7">
    <source>
        <dbReference type="EMBL" id="BBM36662.1"/>
    </source>
</evidence>
<evidence type="ECO:0000313" key="8">
    <source>
        <dbReference type="Proteomes" id="UP000321606"/>
    </source>
</evidence>
<dbReference type="Proteomes" id="UP000321606">
    <property type="component" value="Chromosome"/>
</dbReference>
<dbReference type="GO" id="GO:0008982">
    <property type="term" value="F:protein-N(PI)-phosphohistidine-sugar phosphotransferase activity"/>
    <property type="evidence" value="ECO:0007669"/>
    <property type="project" value="InterPro"/>
</dbReference>
<dbReference type="KEGG" id="lgo:JCM16774_1606"/>
<dbReference type="InterPro" id="IPR016152">
    <property type="entry name" value="PTrfase/Anion_transptr"/>
</dbReference>
<dbReference type="InterPro" id="IPR002178">
    <property type="entry name" value="PTS_EIIA_type-2_dom"/>
</dbReference>
<keyword evidence="4" id="KW-0762">Sugar transport</keyword>
<reference evidence="7 8" key="1">
    <citation type="submission" date="2019-07" db="EMBL/GenBank/DDBJ databases">
        <title>Complete Genome Sequence of Leptotrichia goodfellowii Strain JCM 16774.</title>
        <authorList>
            <person name="Watanabe S."/>
            <person name="Cui L."/>
        </authorList>
    </citation>
    <scope>NUCLEOTIDE SEQUENCE [LARGE SCALE GENOMIC DNA]</scope>
    <source>
        <strain evidence="7 8">JCM16774</strain>
    </source>
</reference>
<protein>
    <submittedName>
        <fullName evidence="7">Phosphoenolpyruvate-dependent sugar phosphotransferase system, EIIA 2</fullName>
    </submittedName>
</protein>
<organism evidence="7 8">
    <name type="scientific">Pseudoleptotrichia goodfellowii</name>
    <dbReference type="NCBI Taxonomy" id="157692"/>
    <lineage>
        <taxon>Bacteria</taxon>
        <taxon>Fusobacteriati</taxon>
        <taxon>Fusobacteriota</taxon>
        <taxon>Fusobacteriia</taxon>
        <taxon>Fusobacteriales</taxon>
        <taxon>Leptotrichiaceae</taxon>
        <taxon>Pseudoleptotrichia</taxon>
    </lineage>
</organism>
<dbReference type="GO" id="GO:0005737">
    <property type="term" value="C:cytoplasm"/>
    <property type="evidence" value="ECO:0007669"/>
    <property type="project" value="UniProtKB-SubCell"/>
</dbReference>